<dbReference type="GO" id="GO:0030014">
    <property type="term" value="C:CCR4-NOT complex"/>
    <property type="evidence" value="ECO:0007669"/>
    <property type="project" value="InterPro"/>
</dbReference>
<dbReference type="GO" id="GO:0003723">
    <property type="term" value="F:RNA binding"/>
    <property type="evidence" value="ECO:0007669"/>
    <property type="project" value="UniProtKB-KW"/>
</dbReference>
<evidence type="ECO:0000256" key="11">
    <source>
        <dbReference type="ARBA" id="ARBA00022801"/>
    </source>
</evidence>
<evidence type="ECO:0000256" key="5">
    <source>
        <dbReference type="ARBA" id="ARBA00008372"/>
    </source>
</evidence>
<keyword evidence="9" id="KW-0540">Nuclease</keyword>
<dbReference type="GO" id="GO:0046872">
    <property type="term" value="F:metal ion binding"/>
    <property type="evidence" value="ECO:0007669"/>
    <property type="project" value="UniProtKB-KW"/>
</dbReference>
<comment type="subcellular location">
    <subcellularLocation>
        <location evidence="4">Cytoplasm</location>
    </subcellularLocation>
    <subcellularLocation>
        <location evidence="3">Nucleus</location>
    </subcellularLocation>
</comment>
<proteinExistence type="inferred from homology"/>
<dbReference type="GO" id="GO:0005737">
    <property type="term" value="C:cytoplasm"/>
    <property type="evidence" value="ECO:0007669"/>
    <property type="project" value="UniProtKB-SubCell"/>
</dbReference>
<dbReference type="InterPro" id="IPR012337">
    <property type="entry name" value="RNaseH-like_sf"/>
</dbReference>
<evidence type="ECO:0000256" key="3">
    <source>
        <dbReference type="ARBA" id="ARBA00004123"/>
    </source>
</evidence>
<evidence type="ECO:0000313" key="19">
    <source>
        <dbReference type="EMBL" id="GJM99173.1"/>
    </source>
</evidence>
<dbReference type="InterPro" id="IPR036397">
    <property type="entry name" value="RNaseH_sf"/>
</dbReference>
<reference evidence="19" key="1">
    <citation type="journal article" date="2018" name="DNA Res.">
        <title>Multiple hybrid de novo genome assembly of finger millet, an orphan allotetraploid crop.</title>
        <authorList>
            <person name="Hatakeyama M."/>
            <person name="Aluri S."/>
            <person name="Balachadran M.T."/>
            <person name="Sivarajan S.R."/>
            <person name="Patrignani A."/>
            <person name="Gruter S."/>
            <person name="Poveda L."/>
            <person name="Shimizu-Inatsugi R."/>
            <person name="Baeten J."/>
            <person name="Francoijs K.J."/>
            <person name="Nataraja K.N."/>
            <person name="Reddy Y.A.N."/>
            <person name="Phadnis S."/>
            <person name="Ravikumar R.L."/>
            <person name="Schlapbach R."/>
            <person name="Sreeman S.M."/>
            <person name="Shimizu K.K."/>
        </authorList>
    </citation>
    <scope>NUCLEOTIDE SEQUENCE</scope>
</reference>
<protein>
    <recommendedName>
        <fullName evidence="7">poly(A)-specific ribonuclease</fullName>
        <ecNumber evidence="7">3.1.13.4</ecNumber>
    </recommendedName>
</protein>
<keyword evidence="15" id="KW-0804">Transcription</keyword>
<evidence type="ECO:0000256" key="16">
    <source>
        <dbReference type="ARBA" id="ARBA00023242"/>
    </source>
</evidence>
<feature type="region of interest" description="Disordered" evidence="18">
    <location>
        <begin position="185"/>
        <end position="211"/>
    </location>
</feature>
<keyword evidence="12" id="KW-0269">Exonuclease</keyword>
<keyword evidence="8" id="KW-0963">Cytoplasm</keyword>
<evidence type="ECO:0000256" key="15">
    <source>
        <dbReference type="ARBA" id="ARBA00023163"/>
    </source>
</evidence>
<evidence type="ECO:0000256" key="14">
    <source>
        <dbReference type="ARBA" id="ARBA00023015"/>
    </source>
</evidence>
<evidence type="ECO:0000256" key="7">
    <source>
        <dbReference type="ARBA" id="ARBA00012161"/>
    </source>
</evidence>
<evidence type="ECO:0000256" key="8">
    <source>
        <dbReference type="ARBA" id="ARBA00022490"/>
    </source>
</evidence>
<keyword evidence="14" id="KW-0805">Transcription regulation</keyword>
<dbReference type="EC" id="3.1.13.4" evidence="7"/>
<evidence type="ECO:0000256" key="6">
    <source>
        <dbReference type="ARBA" id="ARBA00011757"/>
    </source>
</evidence>
<dbReference type="SUPFAM" id="SSF53098">
    <property type="entry name" value="Ribonuclease H-like"/>
    <property type="match status" value="1"/>
</dbReference>
<evidence type="ECO:0000256" key="12">
    <source>
        <dbReference type="ARBA" id="ARBA00022839"/>
    </source>
</evidence>
<evidence type="ECO:0000256" key="2">
    <source>
        <dbReference type="ARBA" id="ARBA00001968"/>
    </source>
</evidence>
<dbReference type="AlphaFoldDB" id="A0AAV5CL26"/>
<evidence type="ECO:0000256" key="9">
    <source>
        <dbReference type="ARBA" id="ARBA00022722"/>
    </source>
</evidence>
<comment type="similarity">
    <text evidence="5">Belongs to the CAF1 family.</text>
</comment>
<gene>
    <name evidence="19" type="primary">ga16253</name>
    <name evidence="19" type="ORF">PR202_ga16253</name>
</gene>
<name>A0AAV5CL26_ELECO</name>
<keyword evidence="10" id="KW-0479">Metal-binding</keyword>
<comment type="cofactor">
    <cofactor evidence="2">
        <name>a divalent metal cation</name>
        <dbReference type="ChEBI" id="CHEBI:60240"/>
    </cofactor>
</comment>
<evidence type="ECO:0000256" key="13">
    <source>
        <dbReference type="ARBA" id="ARBA00022884"/>
    </source>
</evidence>
<dbReference type="Proteomes" id="UP001054889">
    <property type="component" value="Unassembled WGS sequence"/>
</dbReference>
<evidence type="ECO:0000256" key="18">
    <source>
        <dbReference type="SAM" id="MobiDB-lite"/>
    </source>
</evidence>
<feature type="compositionally biased region" description="Low complexity" evidence="18">
    <location>
        <begin position="187"/>
        <end position="199"/>
    </location>
</feature>
<feature type="compositionally biased region" description="Polar residues" evidence="18">
    <location>
        <begin position="200"/>
        <end position="211"/>
    </location>
</feature>
<comment type="function">
    <text evidence="17">Ubiquitous transcription factor required for a diverse set of processes. It is a component of the CCR4 complex involved in the control of gene expression.</text>
</comment>
<evidence type="ECO:0000256" key="1">
    <source>
        <dbReference type="ARBA" id="ARBA00001663"/>
    </source>
</evidence>
<comment type="catalytic activity">
    <reaction evidence="1">
        <text>Exonucleolytic cleavage of poly(A) to 5'-AMP.</text>
        <dbReference type="EC" id="3.1.13.4"/>
    </reaction>
</comment>
<evidence type="ECO:0000313" key="20">
    <source>
        <dbReference type="Proteomes" id="UP001054889"/>
    </source>
</evidence>
<comment type="subunit">
    <text evidence="6">Component of the CCR4-NOT complex, at least composed of CRR4 and CAF1 proteins.</text>
</comment>
<dbReference type="InterPro" id="IPR039637">
    <property type="entry name" value="CNOT7/CNOT8/Pop2"/>
</dbReference>
<dbReference type="Pfam" id="PF04857">
    <property type="entry name" value="CAF1"/>
    <property type="match status" value="1"/>
</dbReference>
<keyword evidence="20" id="KW-1185">Reference proteome</keyword>
<reference evidence="19" key="2">
    <citation type="submission" date="2021-12" db="EMBL/GenBank/DDBJ databases">
        <title>Resequencing data analysis of finger millet.</title>
        <authorList>
            <person name="Hatakeyama M."/>
            <person name="Aluri S."/>
            <person name="Balachadran M.T."/>
            <person name="Sivarajan S.R."/>
            <person name="Poveda L."/>
            <person name="Shimizu-Inatsugi R."/>
            <person name="Schlapbach R."/>
            <person name="Sreeman S.M."/>
            <person name="Shimizu K.K."/>
        </authorList>
    </citation>
    <scope>NUCLEOTIDE SEQUENCE</scope>
</reference>
<keyword evidence="11" id="KW-0378">Hydrolase</keyword>
<dbReference type="InterPro" id="IPR006941">
    <property type="entry name" value="RNase_CAF1"/>
</dbReference>
<dbReference type="PANTHER" id="PTHR10797">
    <property type="entry name" value="CCR4-NOT TRANSCRIPTION COMPLEX SUBUNIT"/>
    <property type="match status" value="1"/>
</dbReference>
<accession>A0AAV5CL26</accession>
<organism evidence="19 20">
    <name type="scientific">Eleusine coracana subsp. coracana</name>
    <dbReference type="NCBI Taxonomy" id="191504"/>
    <lineage>
        <taxon>Eukaryota</taxon>
        <taxon>Viridiplantae</taxon>
        <taxon>Streptophyta</taxon>
        <taxon>Embryophyta</taxon>
        <taxon>Tracheophyta</taxon>
        <taxon>Spermatophyta</taxon>
        <taxon>Magnoliopsida</taxon>
        <taxon>Liliopsida</taxon>
        <taxon>Poales</taxon>
        <taxon>Poaceae</taxon>
        <taxon>PACMAD clade</taxon>
        <taxon>Chloridoideae</taxon>
        <taxon>Cynodonteae</taxon>
        <taxon>Eleusininae</taxon>
        <taxon>Eleusine</taxon>
    </lineage>
</organism>
<keyword evidence="13" id="KW-0694">RNA-binding</keyword>
<keyword evidence="16" id="KW-0539">Nucleus</keyword>
<evidence type="ECO:0000256" key="4">
    <source>
        <dbReference type="ARBA" id="ARBA00004496"/>
    </source>
</evidence>
<dbReference type="GO" id="GO:0005634">
    <property type="term" value="C:nucleus"/>
    <property type="evidence" value="ECO:0007669"/>
    <property type="project" value="UniProtKB-SubCell"/>
</dbReference>
<dbReference type="Gene3D" id="3.30.420.10">
    <property type="entry name" value="Ribonuclease H-like superfamily/Ribonuclease H"/>
    <property type="match status" value="1"/>
</dbReference>
<comment type="caution">
    <text evidence="19">The sequence shown here is derived from an EMBL/GenBank/DDBJ whole genome shotgun (WGS) entry which is preliminary data.</text>
</comment>
<dbReference type="EMBL" id="BQKI01000007">
    <property type="protein sequence ID" value="GJM99173.1"/>
    <property type="molecule type" value="Genomic_DNA"/>
</dbReference>
<evidence type="ECO:0000256" key="17">
    <source>
        <dbReference type="ARBA" id="ARBA00025148"/>
    </source>
</evidence>
<sequence length="211" mass="23155">MDAVRPVPVWLDNFHAESRALSAIAPHATHVAFNVQYPGCIFHGGDGTRHYSSLSAEESYAVVRANVNRLRPLQVGLAVRTADGKAHAWVFNLSDFDILSDGAQAHHRCAPASVAYLASRGVDFYRLKYDGVPGYKLRWLLRDSGLIRACPDWTTFTGAYHVAYLLKMMIGERLPEELDAFMETGSRQRSARASTTSSSWPGSTIGSAAGR</sequence>
<dbReference type="GO" id="GO:0004535">
    <property type="term" value="F:poly(A)-specific ribonuclease activity"/>
    <property type="evidence" value="ECO:0007669"/>
    <property type="project" value="UniProtKB-EC"/>
</dbReference>
<evidence type="ECO:0000256" key="10">
    <source>
        <dbReference type="ARBA" id="ARBA00022723"/>
    </source>
</evidence>